<evidence type="ECO:0000256" key="5">
    <source>
        <dbReference type="ARBA" id="ARBA00022764"/>
    </source>
</evidence>
<name>A0ABD5U551_9EURY</name>
<evidence type="ECO:0000256" key="8">
    <source>
        <dbReference type="ARBA" id="ARBA00023136"/>
    </source>
</evidence>
<dbReference type="GO" id="GO:0042597">
    <property type="term" value="C:periplasmic space"/>
    <property type="evidence" value="ECO:0007669"/>
    <property type="project" value="UniProtKB-SubCell"/>
</dbReference>
<dbReference type="InterPro" id="IPR006311">
    <property type="entry name" value="TAT_signal"/>
</dbReference>
<dbReference type="SUPFAM" id="SSF49503">
    <property type="entry name" value="Cupredoxins"/>
    <property type="match status" value="1"/>
</dbReference>
<dbReference type="Proteomes" id="UP001596408">
    <property type="component" value="Unassembled WGS sequence"/>
</dbReference>
<dbReference type="NCBIfam" id="TIGR03102">
    <property type="entry name" value="halo_cynanin"/>
    <property type="match status" value="1"/>
</dbReference>
<comment type="subcellular location">
    <subcellularLocation>
        <location evidence="1">Membrane</location>
    </subcellularLocation>
    <subcellularLocation>
        <location evidence="2">Periplasm</location>
    </subcellularLocation>
</comment>
<keyword evidence="13" id="KW-1185">Reference proteome</keyword>
<dbReference type="InterPro" id="IPR017533">
    <property type="entry name" value="Halocyanin"/>
</dbReference>
<feature type="binding site" evidence="9">
    <location>
        <position position="147"/>
    </location>
    <ligand>
        <name>Cu cation</name>
        <dbReference type="ChEBI" id="CHEBI:23378"/>
    </ligand>
</feature>
<dbReference type="CDD" id="cd04220">
    <property type="entry name" value="Halocyanin"/>
    <property type="match status" value="1"/>
</dbReference>
<evidence type="ECO:0000256" key="9">
    <source>
        <dbReference type="PIRSR" id="PIRSR602386-1"/>
    </source>
</evidence>
<accession>A0ABD5U551</accession>
<evidence type="ECO:0000256" key="4">
    <source>
        <dbReference type="ARBA" id="ARBA00022723"/>
    </source>
</evidence>
<evidence type="ECO:0000313" key="13">
    <source>
        <dbReference type="Proteomes" id="UP001596408"/>
    </source>
</evidence>
<reference evidence="12 13" key="1">
    <citation type="journal article" date="2019" name="Int. J. Syst. Evol. Microbiol.">
        <title>The Global Catalogue of Microorganisms (GCM) 10K type strain sequencing project: providing services to taxonomists for standard genome sequencing and annotation.</title>
        <authorList>
            <consortium name="The Broad Institute Genomics Platform"/>
            <consortium name="The Broad Institute Genome Sequencing Center for Infectious Disease"/>
            <person name="Wu L."/>
            <person name="Ma J."/>
        </authorList>
    </citation>
    <scope>NUCLEOTIDE SEQUENCE [LARGE SCALE GENOMIC DNA]</scope>
    <source>
        <strain evidence="12 13">YIM 94188</strain>
    </source>
</reference>
<dbReference type="AlphaFoldDB" id="A0ABD5U551"/>
<feature type="region of interest" description="Disordered" evidence="10">
    <location>
        <begin position="25"/>
        <end position="49"/>
    </location>
</feature>
<evidence type="ECO:0000256" key="3">
    <source>
        <dbReference type="ARBA" id="ARBA00022448"/>
    </source>
</evidence>
<comment type="caution">
    <text evidence="12">The sequence shown here is derived from an EMBL/GenBank/DDBJ whole genome shotgun (WGS) entry which is preliminary data.</text>
</comment>
<evidence type="ECO:0000256" key="6">
    <source>
        <dbReference type="ARBA" id="ARBA00022982"/>
    </source>
</evidence>
<evidence type="ECO:0000259" key="11">
    <source>
        <dbReference type="Pfam" id="PF00127"/>
    </source>
</evidence>
<feature type="binding site" evidence="9">
    <location>
        <position position="112"/>
    </location>
    <ligand>
        <name>Cu cation</name>
        <dbReference type="ChEBI" id="CHEBI:23378"/>
    </ligand>
</feature>
<evidence type="ECO:0000256" key="2">
    <source>
        <dbReference type="ARBA" id="ARBA00004418"/>
    </source>
</evidence>
<dbReference type="InterPro" id="IPR000923">
    <property type="entry name" value="BlueCu_1"/>
</dbReference>
<feature type="compositionally biased region" description="Gly residues" evidence="10">
    <location>
        <begin position="26"/>
        <end position="41"/>
    </location>
</feature>
<dbReference type="InterPro" id="IPR008972">
    <property type="entry name" value="Cupredoxin"/>
</dbReference>
<evidence type="ECO:0000256" key="7">
    <source>
        <dbReference type="ARBA" id="ARBA00023008"/>
    </source>
</evidence>
<dbReference type="GO" id="GO:0016020">
    <property type="term" value="C:membrane"/>
    <property type="evidence" value="ECO:0007669"/>
    <property type="project" value="UniProtKB-SubCell"/>
</dbReference>
<dbReference type="PANTHER" id="PTHR34192">
    <property type="entry name" value="PLASTOCYANIN MAJOR ISOFORM, CHLOROPLASTIC-RELATED"/>
    <property type="match status" value="1"/>
</dbReference>
<dbReference type="Gene3D" id="2.60.40.420">
    <property type="entry name" value="Cupredoxins - blue copper proteins"/>
    <property type="match status" value="1"/>
</dbReference>
<evidence type="ECO:0000313" key="12">
    <source>
        <dbReference type="EMBL" id="MFC6826203.1"/>
    </source>
</evidence>
<dbReference type="InterPro" id="IPR002386">
    <property type="entry name" value="Amicyanin/Pseudoazurin"/>
</dbReference>
<gene>
    <name evidence="12" type="ORF">ACFQEV_14555</name>
</gene>
<evidence type="ECO:0000256" key="1">
    <source>
        <dbReference type="ARBA" id="ARBA00004370"/>
    </source>
</evidence>
<keyword evidence="3" id="KW-0813">Transport</keyword>
<feature type="domain" description="Blue (type 1) copper" evidence="11">
    <location>
        <begin position="80"/>
        <end position="162"/>
    </location>
</feature>
<dbReference type="EMBL" id="JBHSXH010000015">
    <property type="protein sequence ID" value="MFC6826203.1"/>
    <property type="molecule type" value="Genomic_DNA"/>
</dbReference>
<proteinExistence type="predicted"/>
<dbReference type="PROSITE" id="PS51318">
    <property type="entry name" value="TAT"/>
    <property type="match status" value="1"/>
</dbReference>
<protein>
    <submittedName>
        <fullName evidence="12">Halocyanin domain-containing protein</fullName>
    </submittedName>
</protein>
<keyword evidence="7 9" id="KW-0186">Copper</keyword>
<feature type="binding site" evidence="9">
    <location>
        <position position="155"/>
    </location>
    <ligand>
        <name>Cu cation</name>
        <dbReference type="ChEBI" id="CHEBI:23378"/>
    </ligand>
</feature>
<evidence type="ECO:0000256" key="10">
    <source>
        <dbReference type="SAM" id="MobiDB-lite"/>
    </source>
</evidence>
<sequence length="162" mass="16429">MHGDSLSRRAFVGSAATATLTALAGCSGGGTTPSQGSGGEGSSDAASKRDFGGWLGATTNYDGVVDETDASEVEVTVGSRANGGAYGFSPAAVRVSAGTTVVWTWTGKGNAHDVVAADDSFASERTSEGGHTFSRTFEEAGTFKYFCTPHRAMGMKGVVVVE</sequence>
<dbReference type="PRINTS" id="PR00155">
    <property type="entry name" value="AMICYANIN"/>
</dbReference>
<keyword evidence="6" id="KW-0249">Electron transport</keyword>
<organism evidence="12 13">
    <name type="scientific">Halopelagius fulvigenes</name>
    <dbReference type="NCBI Taxonomy" id="1198324"/>
    <lineage>
        <taxon>Archaea</taxon>
        <taxon>Methanobacteriati</taxon>
        <taxon>Methanobacteriota</taxon>
        <taxon>Stenosarchaea group</taxon>
        <taxon>Halobacteria</taxon>
        <taxon>Halobacteriales</taxon>
        <taxon>Haloferacaceae</taxon>
    </lineage>
</organism>
<dbReference type="Pfam" id="PF00127">
    <property type="entry name" value="Copper-bind"/>
    <property type="match status" value="1"/>
</dbReference>
<keyword evidence="8" id="KW-0472">Membrane</keyword>
<dbReference type="GO" id="GO:0046872">
    <property type="term" value="F:metal ion binding"/>
    <property type="evidence" value="ECO:0007669"/>
    <property type="project" value="UniProtKB-KW"/>
</dbReference>
<comment type="cofactor">
    <cofactor evidence="9">
        <name>Cu cation</name>
        <dbReference type="ChEBI" id="CHEBI:23378"/>
    </cofactor>
    <text evidence="9">Binds 1 copper ion per subunit.</text>
</comment>
<dbReference type="PANTHER" id="PTHR34192:SF10">
    <property type="entry name" value="PLASTOCYANIN MAJOR ISOFORM, CHLOROPLASTIC-RELATED"/>
    <property type="match status" value="1"/>
</dbReference>
<feature type="binding site" evidence="9">
    <location>
        <position position="150"/>
    </location>
    <ligand>
        <name>Cu cation</name>
        <dbReference type="ChEBI" id="CHEBI:23378"/>
    </ligand>
</feature>
<keyword evidence="5" id="KW-0574">Periplasm</keyword>
<dbReference type="RefSeq" id="WP_379697432.1">
    <property type="nucleotide sequence ID" value="NZ_JBHSXH010000015.1"/>
</dbReference>
<keyword evidence="4 9" id="KW-0479">Metal-binding</keyword>